<evidence type="ECO:0000313" key="4">
    <source>
        <dbReference type="Proteomes" id="UP000593564"/>
    </source>
</evidence>
<evidence type="ECO:0000313" key="3">
    <source>
        <dbReference type="EMBL" id="KAF5959150.1"/>
    </source>
</evidence>
<reference evidence="3 4" key="2">
    <citation type="submission" date="2020-07" db="EMBL/GenBank/DDBJ databases">
        <title>Genome assembly of wild tea tree DASZ reveals pedigree and selection history of tea varieties.</title>
        <authorList>
            <person name="Zhang W."/>
        </authorList>
    </citation>
    <scope>NUCLEOTIDE SEQUENCE [LARGE SCALE GENOMIC DNA]</scope>
    <source>
        <strain evidence="4">cv. G240</strain>
        <tissue evidence="3">Leaf</tissue>
    </source>
</reference>
<dbReference type="PANTHER" id="PTHR31225:SF241">
    <property type="entry name" value="TERPENE SYNTHASE FAMILY, METAL-BINDING DOMAIN PROTEIN"/>
    <property type="match status" value="1"/>
</dbReference>
<dbReference type="Pfam" id="PF01397">
    <property type="entry name" value="Terpene_synth"/>
    <property type="match status" value="1"/>
</dbReference>
<feature type="domain" description="Terpene synthase N-terminal" evidence="2">
    <location>
        <begin position="27"/>
        <end position="110"/>
    </location>
</feature>
<dbReference type="SUPFAM" id="SSF48239">
    <property type="entry name" value="Terpenoid cyclases/Protein prenyltransferases"/>
    <property type="match status" value="1"/>
</dbReference>
<sequence>MTRRLGSRAIAPPKGNLRSGCLNGPTTQRQKEKVRKMLVAANDQPTQKLNFIDAIQCLGVSYHFESEIETALQHIYETDYDHCDDKANDDLYAIALLFQWLRQQGYPISCGKSRLPCI</sequence>
<comment type="caution">
    <text evidence="3">The sequence shown here is derived from an EMBL/GenBank/DDBJ whole genome shotgun (WGS) entry which is preliminary data.</text>
</comment>
<proteinExistence type="predicted"/>
<dbReference type="InterPro" id="IPR036965">
    <property type="entry name" value="Terpene_synth_N_sf"/>
</dbReference>
<feature type="region of interest" description="Disordered" evidence="1">
    <location>
        <begin position="1"/>
        <end position="26"/>
    </location>
</feature>
<name>A0A7J7I288_CAMSI</name>
<keyword evidence="4" id="KW-1185">Reference proteome</keyword>
<dbReference type="AlphaFoldDB" id="A0A7J7I288"/>
<dbReference type="EMBL" id="JACBKZ010000001">
    <property type="protein sequence ID" value="KAF5959150.1"/>
    <property type="molecule type" value="Genomic_DNA"/>
</dbReference>
<gene>
    <name evidence="3" type="ORF">HYC85_000359</name>
</gene>
<dbReference type="GO" id="GO:0010333">
    <property type="term" value="F:terpene synthase activity"/>
    <property type="evidence" value="ECO:0007669"/>
    <property type="project" value="InterPro"/>
</dbReference>
<dbReference type="InterPro" id="IPR008930">
    <property type="entry name" value="Terpenoid_cyclase/PrenylTrfase"/>
</dbReference>
<accession>A0A7J7I288</accession>
<dbReference type="GO" id="GO:0016114">
    <property type="term" value="P:terpenoid biosynthetic process"/>
    <property type="evidence" value="ECO:0007669"/>
    <property type="project" value="InterPro"/>
</dbReference>
<dbReference type="Gene3D" id="1.50.10.130">
    <property type="entry name" value="Terpene synthase, N-terminal domain"/>
    <property type="match status" value="1"/>
</dbReference>
<dbReference type="Proteomes" id="UP000593564">
    <property type="component" value="Unassembled WGS sequence"/>
</dbReference>
<dbReference type="InterPro" id="IPR001906">
    <property type="entry name" value="Terpene_synth_N"/>
</dbReference>
<reference evidence="4" key="1">
    <citation type="journal article" date="2020" name="Nat. Commun.">
        <title>Genome assembly of wild tea tree DASZ reveals pedigree and selection history of tea varieties.</title>
        <authorList>
            <person name="Zhang W."/>
            <person name="Zhang Y."/>
            <person name="Qiu H."/>
            <person name="Guo Y."/>
            <person name="Wan H."/>
            <person name="Zhang X."/>
            <person name="Scossa F."/>
            <person name="Alseekh S."/>
            <person name="Zhang Q."/>
            <person name="Wang P."/>
            <person name="Xu L."/>
            <person name="Schmidt M.H."/>
            <person name="Jia X."/>
            <person name="Li D."/>
            <person name="Zhu A."/>
            <person name="Guo F."/>
            <person name="Chen W."/>
            <person name="Ni D."/>
            <person name="Usadel B."/>
            <person name="Fernie A.R."/>
            <person name="Wen W."/>
        </authorList>
    </citation>
    <scope>NUCLEOTIDE SEQUENCE [LARGE SCALE GENOMIC DNA]</scope>
    <source>
        <strain evidence="4">cv. G240</strain>
    </source>
</reference>
<organism evidence="3 4">
    <name type="scientific">Camellia sinensis</name>
    <name type="common">Tea plant</name>
    <name type="synonym">Thea sinensis</name>
    <dbReference type="NCBI Taxonomy" id="4442"/>
    <lineage>
        <taxon>Eukaryota</taxon>
        <taxon>Viridiplantae</taxon>
        <taxon>Streptophyta</taxon>
        <taxon>Embryophyta</taxon>
        <taxon>Tracheophyta</taxon>
        <taxon>Spermatophyta</taxon>
        <taxon>Magnoliopsida</taxon>
        <taxon>eudicotyledons</taxon>
        <taxon>Gunneridae</taxon>
        <taxon>Pentapetalae</taxon>
        <taxon>asterids</taxon>
        <taxon>Ericales</taxon>
        <taxon>Theaceae</taxon>
        <taxon>Camellia</taxon>
    </lineage>
</organism>
<dbReference type="InterPro" id="IPR050148">
    <property type="entry name" value="Terpene_synthase-like"/>
</dbReference>
<protein>
    <recommendedName>
        <fullName evidence="2">Terpene synthase N-terminal domain-containing protein</fullName>
    </recommendedName>
</protein>
<evidence type="ECO:0000259" key="2">
    <source>
        <dbReference type="Pfam" id="PF01397"/>
    </source>
</evidence>
<dbReference type="PANTHER" id="PTHR31225">
    <property type="entry name" value="OS04G0344100 PROTEIN-RELATED"/>
    <property type="match status" value="1"/>
</dbReference>
<evidence type="ECO:0000256" key="1">
    <source>
        <dbReference type="SAM" id="MobiDB-lite"/>
    </source>
</evidence>